<evidence type="ECO:0000313" key="2">
    <source>
        <dbReference type="EMBL" id="PSR22828.1"/>
    </source>
</evidence>
<dbReference type="EMBL" id="PXYT01000103">
    <property type="protein sequence ID" value="PSR22828.1"/>
    <property type="molecule type" value="Genomic_DNA"/>
</dbReference>
<reference evidence="2 3" key="1">
    <citation type="journal article" date="2014" name="BMC Genomics">
        <title>Comparison of environmental and isolate Sulfobacillus genomes reveals diverse carbon, sulfur, nitrogen, and hydrogen metabolisms.</title>
        <authorList>
            <person name="Justice N.B."/>
            <person name="Norman A."/>
            <person name="Brown C.T."/>
            <person name="Singh A."/>
            <person name="Thomas B.C."/>
            <person name="Banfield J.F."/>
        </authorList>
    </citation>
    <scope>NUCLEOTIDE SEQUENCE [LARGE SCALE GENOMIC DNA]</scope>
    <source>
        <strain evidence="2">AMDSBA1</strain>
    </source>
</reference>
<dbReference type="Proteomes" id="UP000242699">
    <property type="component" value="Unassembled WGS sequence"/>
</dbReference>
<comment type="caution">
    <text evidence="2">The sequence shown here is derived from an EMBL/GenBank/DDBJ whole genome shotgun (WGS) entry which is preliminary data.</text>
</comment>
<keyword evidence="1" id="KW-1133">Transmembrane helix</keyword>
<keyword evidence="1" id="KW-0472">Membrane</keyword>
<gene>
    <name evidence="2" type="ORF">C7B43_20500</name>
</gene>
<evidence type="ECO:0000256" key="1">
    <source>
        <dbReference type="SAM" id="Phobius"/>
    </source>
</evidence>
<feature type="transmembrane region" description="Helical" evidence="1">
    <location>
        <begin position="106"/>
        <end position="124"/>
    </location>
</feature>
<accession>A0A2T2WKR1</accession>
<proteinExistence type="predicted"/>
<dbReference type="AlphaFoldDB" id="A0A2T2WKR1"/>
<name>A0A2T2WKR1_9FIRM</name>
<protein>
    <submittedName>
        <fullName evidence="2">Uncharacterized protein</fullName>
    </submittedName>
</protein>
<feature type="transmembrane region" description="Helical" evidence="1">
    <location>
        <begin position="182"/>
        <end position="201"/>
    </location>
</feature>
<feature type="transmembrane region" description="Helical" evidence="1">
    <location>
        <begin position="156"/>
        <end position="176"/>
    </location>
</feature>
<keyword evidence="1" id="KW-0812">Transmembrane</keyword>
<evidence type="ECO:0000313" key="3">
    <source>
        <dbReference type="Proteomes" id="UP000242699"/>
    </source>
</evidence>
<feature type="transmembrane region" description="Helical" evidence="1">
    <location>
        <begin position="254"/>
        <end position="276"/>
    </location>
</feature>
<feature type="transmembrane region" description="Helical" evidence="1">
    <location>
        <begin position="222"/>
        <end position="242"/>
    </location>
</feature>
<feature type="transmembrane region" description="Helical" evidence="1">
    <location>
        <begin position="76"/>
        <end position="100"/>
    </location>
</feature>
<organism evidence="2 3">
    <name type="scientific">Sulfobacillus benefaciens</name>
    <dbReference type="NCBI Taxonomy" id="453960"/>
    <lineage>
        <taxon>Bacteria</taxon>
        <taxon>Bacillati</taxon>
        <taxon>Bacillota</taxon>
        <taxon>Clostridia</taxon>
        <taxon>Eubacteriales</taxon>
        <taxon>Clostridiales Family XVII. Incertae Sedis</taxon>
        <taxon>Sulfobacillus</taxon>
    </lineage>
</organism>
<sequence length="292" mass="33564">MGEWEEYLRLATVDIANKYHRRRAQAKIRQQMLSIWSELTQDGLNPDVAMAQAADILGDPHVLAAKLAAPLRQQRGWLWLVSFSQLLAGLGLLVVSFRTASLADMAVGRVLTLWGFALTGFNSYHYKELWVNLKIALRNWRLSLTWVSWEQRARTIAVAAMSGLLSALLCALPWQIIPNTIFHPMAVSDLLGVTSFFIAAWGPYHLFRRHIRMAFRDITWQIWAAMTSTMVYTFLVVWNGRFAPPPFFNWQPEVFILGSFVSFFSALRLYSFLLALKQRIEPWNDDEFRPAV</sequence>